<keyword evidence="3" id="KW-0862">Zinc</keyword>
<protein>
    <submittedName>
        <fullName evidence="7">RING finger protein</fullName>
    </submittedName>
</protein>
<sequence length="260" mass="29231">MFQKQGLSSPPPSSSSSSPPASKTSITTFREALKIVEADIHHANSLAVDVQRITGGGCIQMRLSYSSLAPVLFFLIRVMDVGSFGCNIYNLPSYLGLIEVLVYKIYVDGKSSVSSYERKAGLREFYGVIYPSLQQLESSSIETEEDVKTKEFWKSRDLEREDECGICMEIGSKMVLPSCNHSLCINCYHDWNTRSQSCPFCRGSLKKVASRDLWVLTDGADVLDSMTLLKENLKQFYLYINKLPLAIPESVFVGYYEYLI</sequence>
<keyword evidence="8" id="KW-1185">Reference proteome</keyword>
<organism evidence="7 8">
    <name type="scientific">Zostera marina</name>
    <name type="common">Eelgrass</name>
    <dbReference type="NCBI Taxonomy" id="29655"/>
    <lineage>
        <taxon>Eukaryota</taxon>
        <taxon>Viridiplantae</taxon>
        <taxon>Streptophyta</taxon>
        <taxon>Embryophyta</taxon>
        <taxon>Tracheophyta</taxon>
        <taxon>Spermatophyta</taxon>
        <taxon>Magnoliopsida</taxon>
        <taxon>Liliopsida</taxon>
        <taxon>Zosteraceae</taxon>
        <taxon>Zostera</taxon>
    </lineage>
</organism>
<feature type="region of interest" description="Disordered" evidence="5">
    <location>
        <begin position="1"/>
        <end position="23"/>
    </location>
</feature>
<dbReference type="SUPFAM" id="SSF57850">
    <property type="entry name" value="RING/U-box"/>
    <property type="match status" value="1"/>
</dbReference>
<dbReference type="GO" id="GO:0016567">
    <property type="term" value="P:protein ubiquitination"/>
    <property type="evidence" value="ECO:0000318"/>
    <property type="project" value="GO_Central"/>
</dbReference>
<evidence type="ECO:0000256" key="2">
    <source>
        <dbReference type="ARBA" id="ARBA00022771"/>
    </source>
</evidence>
<dbReference type="EMBL" id="LFYR01001430">
    <property type="protein sequence ID" value="KMZ61913.1"/>
    <property type="molecule type" value="Genomic_DNA"/>
</dbReference>
<evidence type="ECO:0000259" key="6">
    <source>
        <dbReference type="PROSITE" id="PS50089"/>
    </source>
</evidence>
<dbReference type="InterPro" id="IPR013083">
    <property type="entry name" value="Znf_RING/FYVE/PHD"/>
</dbReference>
<dbReference type="SMART" id="SM00184">
    <property type="entry name" value="RING"/>
    <property type="match status" value="1"/>
</dbReference>
<dbReference type="Pfam" id="PF13920">
    <property type="entry name" value="zf-C3HC4_3"/>
    <property type="match status" value="1"/>
</dbReference>
<dbReference type="Gene3D" id="3.30.40.10">
    <property type="entry name" value="Zinc/RING finger domain, C3HC4 (zinc finger)"/>
    <property type="match status" value="1"/>
</dbReference>
<dbReference type="AlphaFoldDB" id="A0A0K9NYV9"/>
<dbReference type="PROSITE" id="PS50089">
    <property type="entry name" value="ZF_RING_2"/>
    <property type="match status" value="1"/>
</dbReference>
<dbReference type="InterPro" id="IPR001841">
    <property type="entry name" value="Znf_RING"/>
</dbReference>
<evidence type="ECO:0000313" key="8">
    <source>
        <dbReference type="Proteomes" id="UP000036987"/>
    </source>
</evidence>
<gene>
    <name evidence="7" type="ORF">ZOSMA_4G02030</name>
</gene>
<proteinExistence type="predicted"/>
<dbReference type="OrthoDB" id="1630758at2759"/>
<dbReference type="PANTHER" id="PTHR15315:SF84">
    <property type="entry name" value="RING-TYPE DOMAIN-CONTAINING PROTEIN"/>
    <property type="match status" value="1"/>
</dbReference>
<reference evidence="8" key="1">
    <citation type="journal article" date="2016" name="Nature">
        <title>The genome of the seagrass Zostera marina reveals angiosperm adaptation to the sea.</title>
        <authorList>
            <person name="Olsen J.L."/>
            <person name="Rouze P."/>
            <person name="Verhelst B."/>
            <person name="Lin Y.-C."/>
            <person name="Bayer T."/>
            <person name="Collen J."/>
            <person name="Dattolo E."/>
            <person name="De Paoli E."/>
            <person name="Dittami S."/>
            <person name="Maumus F."/>
            <person name="Michel G."/>
            <person name="Kersting A."/>
            <person name="Lauritano C."/>
            <person name="Lohaus R."/>
            <person name="Toepel M."/>
            <person name="Tonon T."/>
            <person name="Vanneste K."/>
            <person name="Amirebrahimi M."/>
            <person name="Brakel J."/>
            <person name="Bostroem C."/>
            <person name="Chovatia M."/>
            <person name="Grimwood J."/>
            <person name="Jenkins J.W."/>
            <person name="Jueterbock A."/>
            <person name="Mraz A."/>
            <person name="Stam W.T."/>
            <person name="Tice H."/>
            <person name="Bornberg-Bauer E."/>
            <person name="Green P.J."/>
            <person name="Pearson G.A."/>
            <person name="Procaccini G."/>
            <person name="Duarte C.M."/>
            <person name="Schmutz J."/>
            <person name="Reusch T.B.H."/>
            <person name="Van de Peer Y."/>
        </authorList>
    </citation>
    <scope>NUCLEOTIDE SEQUENCE [LARGE SCALE GENOMIC DNA]</scope>
    <source>
        <strain evidence="8">cv. Finnish</strain>
    </source>
</reference>
<keyword evidence="1" id="KW-0479">Metal-binding</keyword>
<dbReference type="Proteomes" id="UP000036987">
    <property type="component" value="Unassembled WGS sequence"/>
</dbReference>
<name>A0A0K9NYV9_ZOSMR</name>
<evidence type="ECO:0000256" key="1">
    <source>
        <dbReference type="ARBA" id="ARBA00022723"/>
    </source>
</evidence>
<accession>A0A0K9NYV9</accession>
<dbReference type="PANTHER" id="PTHR15315">
    <property type="entry name" value="RING FINGER PROTEIN 41, 151"/>
    <property type="match status" value="1"/>
</dbReference>
<dbReference type="PROSITE" id="PS00518">
    <property type="entry name" value="ZF_RING_1"/>
    <property type="match status" value="1"/>
</dbReference>
<dbReference type="GO" id="GO:0008270">
    <property type="term" value="F:zinc ion binding"/>
    <property type="evidence" value="ECO:0007669"/>
    <property type="project" value="UniProtKB-KW"/>
</dbReference>
<comment type="caution">
    <text evidence="7">The sequence shown here is derived from an EMBL/GenBank/DDBJ whole genome shotgun (WGS) entry which is preliminary data.</text>
</comment>
<evidence type="ECO:0000313" key="7">
    <source>
        <dbReference type="EMBL" id="KMZ61913.1"/>
    </source>
</evidence>
<dbReference type="InterPro" id="IPR017907">
    <property type="entry name" value="Znf_RING_CS"/>
</dbReference>
<feature type="domain" description="RING-type" evidence="6">
    <location>
        <begin position="164"/>
        <end position="202"/>
    </location>
</feature>
<evidence type="ECO:0000256" key="3">
    <source>
        <dbReference type="ARBA" id="ARBA00022833"/>
    </source>
</evidence>
<dbReference type="STRING" id="29655.A0A0K9NYV9"/>
<evidence type="ECO:0000256" key="5">
    <source>
        <dbReference type="SAM" id="MobiDB-lite"/>
    </source>
</evidence>
<evidence type="ECO:0000256" key="4">
    <source>
        <dbReference type="PROSITE-ProRule" id="PRU00175"/>
    </source>
</evidence>
<keyword evidence="2 4" id="KW-0863">Zinc-finger</keyword>
<dbReference type="GO" id="GO:0061630">
    <property type="term" value="F:ubiquitin protein ligase activity"/>
    <property type="evidence" value="ECO:0000318"/>
    <property type="project" value="GO_Central"/>
</dbReference>
<dbReference type="OMA" id="DIHHANS"/>
<dbReference type="FunFam" id="3.30.40.10:FF:000660">
    <property type="entry name" value="RING/U-box superfamily protein"/>
    <property type="match status" value="1"/>
</dbReference>